<evidence type="ECO:0000256" key="10">
    <source>
        <dbReference type="PIRNR" id="PIRNR006268"/>
    </source>
</evidence>
<proteinExistence type="inferred from homology"/>
<dbReference type="EMBL" id="LTDM01000012">
    <property type="protein sequence ID" value="OLS03031.1"/>
    <property type="molecule type" value="Genomic_DNA"/>
</dbReference>
<evidence type="ECO:0000256" key="5">
    <source>
        <dbReference type="ARBA" id="ARBA00022723"/>
    </source>
</evidence>
<evidence type="ECO:0000313" key="13">
    <source>
        <dbReference type="EMBL" id="OLS03031.1"/>
    </source>
</evidence>
<feature type="binding site" evidence="11">
    <location>
        <position position="186"/>
    </location>
    <ligand>
        <name>Mg(2+)</name>
        <dbReference type="ChEBI" id="CHEBI:18420"/>
    </ligand>
</feature>
<comment type="similarity">
    <text evidence="10 12">Belongs to the ApbE family.</text>
</comment>
<evidence type="ECO:0000256" key="9">
    <source>
        <dbReference type="ARBA" id="ARBA00048540"/>
    </source>
</evidence>
<dbReference type="OrthoDB" id="9778595at2"/>
<dbReference type="PIRSF" id="PIRSF006268">
    <property type="entry name" value="ApbE"/>
    <property type="match status" value="1"/>
</dbReference>
<dbReference type="InterPro" id="IPR024932">
    <property type="entry name" value="ApbE"/>
</dbReference>
<evidence type="ECO:0000256" key="2">
    <source>
        <dbReference type="ARBA" id="ARBA00016337"/>
    </source>
</evidence>
<evidence type="ECO:0000256" key="7">
    <source>
        <dbReference type="ARBA" id="ARBA00022842"/>
    </source>
</evidence>
<evidence type="ECO:0000256" key="1">
    <source>
        <dbReference type="ARBA" id="ARBA00011955"/>
    </source>
</evidence>
<evidence type="ECO:0000256" key="11">
    <source>
        <dbReference type="PIRSR" id="PIRSR006268-2"/>
    </source>
</evidence>
<accession>A0A1U7M6W6</accession>
<reference evidence="13 14" key="1">
    <citation type="submission" date="2016-02" db="EMBL/GenBank/DDBJ databases">
        <title>Genome sequence of Tissierella creatinophila DSM 6911.</title>
        <authorList>
            <person name="Poehlein A."/>
            <person name="Daniel R."/>
        </authorList>
    </citation>
    <scope>NUCLEOTIDE SEQUENCE [LARGE SCALE GENOMIC DNA]</scope>
    <source>
        <strain evidence="13 14">DSM 6911</strain>
    </source>
</reference>
<keyword evidence="12 13" id="KW-0449">Lipoprotein</keyword>
<dbReference type="EC" id="2.7.1.180" evidence="1 10"/>
<dbReference type="AlphaFoldDB" id="A0A1U7M6W6"/>
<organism evidence="13 14">
    <name type="scientific">Tissierella creatinophila DSM 6911</name>
    <dbReference type="NCBI Taxonomy" id="1123403"/>
    <lineage>
        <taxon>Bacteria</taxon>
        <taxon>Bacillati</taxon>
        <taxon>Bacillota</taxon>
        <taxon>Tissierellia</taxon>
        <taxon>Tissierellales</taxon>
        <taxon>Tissierellaceae</taxon>
        <taxon>Tissierella</taxon>
    </lineage>
</organism>
<evidence type="ECO:0000256" key="12">
    <source>
        <dbReference type="RuleBase" id="RU363002"/>
    </source>
</evidence>
<dbReference type="Pfam" id="PF02424">
    <property type="entry name" value="ApbE"/>
    <property type="match status" value="1"/>
</dbReference>
<dbReference type="Gene3D" id="3.10.520.10">
    <property type="entry name" value="ApbE-like domains"/>
    <property type="match status" value="1"/>
</dbReference>
<dbReference type="Proteomes" id="UP000186112">
    <property type="component" value="Unassembled WGS sequence"/>
</dbReference>
<dbReference type="InterPro" id="IPR003374">
    <property type="entry name" value="ApbE-like_sf"/>
</dbReference>
<dbReference type="PANTHER" id="PTHR30040:SF2">
    <property type="entry name" value="FAD:PROTEIN FMN TRANSFERASE"/>
    <property type="match status" value="1"/>
</dbReference>
<dbReference type="GO" id="GO:0046872">
    <property type="term" value="F:metal ion binding"/>
    <property type="evidence" value="ECO:0007669"/>
    <property type="project" value="UniProtKB-UniRule"/>
</dbReference>
<keyword evidence="5 10" id="KW-0479">Metal-binding</keyword>
<keyword evidence="12" id="KW-1003">Cell membrane</keyword>
<comment type="subcellular location">
    <subcellularLocation>
        <location evidence="12">Cell inner membrane</location>
        <topology evidence="12">Lipid-anchor</topology>
        <orientation evidence="12">Periplasmic side</orientation>
    </subcellularLocation>
</comment>
<gene>
    <name evidence="13" type="primary">apbE</name>
    <name evidence="13" type="ORF">TICRE_10000</name>
</gene>
<dbReference type="SUPFAM" id="SSF143631">
    <property type="entry name" value="ApbE-like"/>
    <property type="match status" value="1"/>
</dbReference>
<comment type="function">
    <text evidence="12">Flavin transferase that catalyzes the transfer of the FMN moiety of FAD and its covalent binding to the hydroxyl group of a threonine residue in a target flavoprotein.</text>
</comment>
<evidence type="ECO:0000256" key="4">
    <source>
        <dbReference type="ARBA" id="ARBA00022679"/>
    </source>
</evidence>
<dbReference type="GO" id="GO:0005886">
    <property type="term" value="C:plasma membrane"/>
    <property type="evidence" value="ECO:0007669"/>
    <property type="project" value="UniProtKB-SubCell"/>
</dbReference>
<keyword evidence="12" id="KW-0997">Cell inner membrane</keyword>
<keyword evidence="6 10" id="KW-0274">FAD</keyword>
<dbReference type="RefSeq" id="WP_075725792.1">
    <property type="nucleotide sequence ID" value="NZ_LTDM01000012.1"/>
</dbReference>
<comment type="cofactor">
    <cofactor evidence="11">
        <name>Mg(2+)</name>
        <dbReference type="ChEBI" id="CHEBI:18420"/>
    </cofactor>
    <cofactor evidence="11">
        <name>Mn(2+)</name>
        <dbReference type="ChEBI" id="CHEBI:29035"/>
    </cofactor>
    <text evidence="11">Magnesium. Can also use manganese.</text>
</comment>
<evidence type="ECO:0000256" key="6">
    <source>
        <dbReference type="ARBA" id="ARBA00022827"/>
    </source>
</evidence>
<keyword evidence="3 10" id="KW-0285">Flavoprotein</keyword>
<feature type="binding site" evidence="11">
    <location>
        <position position="304"/>
    </location>
    <ligand>
        <name>Mg(2+)</name>
        <dbReference type="ChEBI" id="CHEBI:18420"/>
    </ligand>
</feature>
<evidence type="ECO:0000256" key="3">
    <source>
        <dbReference type="ARBA" id="ARBA00022630"/>
    </source>
</evidence>
<evidence type="ECO:0000256" key="8">
    <source>
        <dbReference type="ARBA" id="ARBA00031306"/>
    </source>
</evidence>
<keyword evidence="14" id="KW-1185">Reference proteome</keyword>
<dbReference type="PANTHER" id="PTHR30040">
    <property type="entry name" value="THIAMINE BIOSYNTHESIS LIPOPROTEIN APBE"/>
    <property type="match status" value="1"/>
</dbReference>
<dbReference type="PROSITE" id="PS51257">
    <property type="entry name" value="PROKAR_LIPOPROTEIN"/>
    <property type="match status" value="1"/>
</dbReference>
<name>A0A1U7M6W6_TISCR</name>
<keyword evidence="7 10" id="KW-0460">Magnesium</keyword>
<evidence type="ECO:0000313" key="14">
    <source>
        <dbReference type="Proteomes" id="UP000186112"/>
    </source>
</evidence>
<comment type="caution">
    <text evidence="13">The sequence shown here is derived from an EMBL/GenBank/DDBJ whole genome shotgun (WGS) entry which is preliminary data.</text>
</comment>
<keyword evidence="4 10" id="KW-0808">Transferase</keyword>
<keyword evidence="12" id="KW-0472">Membrane</keyword>
<sequence>MKKGLLYFLILILSLSFLTGCTKDKYKKYEDSFFDTFDTVTQIIGYAKSEDEFEVYMDKIHSRFLVLHKLFDKYKTYEGINNIKTINDNAGIKPVKVEKEIIDLIIFSKEWYYKVGKETNIAMGPVINIWSKYRDKAIENPKNAKIPPMEELKEASKHTDIEKVIVDKEKGTVFLEDANMSLDVGAVAKGYAVELVAREIEKEGLGSVLISGGGNIKAIGKPMEKTKEKWGIGIQNPDKDLIDTGSILETLFVKDYSVVSSGDYQRYFIVDGEVYHHIIDPDTLMPGDYYRAITIVTPDSGVADFLSTSAFLLPLEESKKLIESIDDTEAFWVMNDGKIETTKGMEKIMLSKGATGGKGK</sequence>
<protein>
    <recommendedName>
        <fullName evidence="2 10">FAD:protein FMN transferase</fullName>
        <ecNumber evidence="1 10">2.7.1.180</ecNumber>
    </recommendedName>
    <alternativeName>
        <fullName evidence="8 10">Flavin transferase</fullName>
    </alternativeName>
</protein>
<dbReference type="GO" id="GO:0016740">
    <property type="term" value="F:transferase activity"/>
    <property type="evidence" value="ECO:0007669"/>
    <property type="project" value="UniProtKB-UniRule"/>
</dbReference>
<feature type="binding site" evidence="11">
    <location>
        <position position="308"/>
    </location>
    <ligand>
        <name>Mg(2+)</name>
        <dbReference type="ChEBI" id="CHEBI:18420"/>
    </ligand>
</feature>
<comment type="catalytic activity">
    <reaction evidence="9 10 12">
        <text>L-threonyl-[protein] + FAD = FMN-L-threonyl-[protein] + AMP + H(+)</text>
        <dbReference type="Rhea" id="RHEA:36847"/>
        <dbReference type="Rhea" id="RHEA-COMP:11060"/>
        <dbReference type="Rhea" id="RHEA-COMP:11061"/>
        <dbReference type="ChEBI" id="CHEBI:15378"/>
        <dbReference type="ChEBI" id="CHEBI:30013"/>
        <dbReference type="ChEBI" id="CHEBI:57692"/>
        <dbReference type="ChEBI" id="CHEBI:74257"/>
        <dbReference type="ChEBI" id="CHEBI:456215"/>
        <dbReference type="EC" id="2.7.1.180"/>
    </reaction>
</comment>